<organism evidence="3 4">
    <name type="scientific">Lampropedia hyalina DSM 16112</name>
    <dbReference type="NCBI Taxonomy" id="1122156"/>
    <lineage>
        <taxon>Bacteria</taxon>
        <taxon>Pseudomonadati</taxon>
        <taxon>Pseudomonadota</taxon>
        <taxon>Betaproteobacteria</taxon>
        <taxon>Burkholderiales</taxon>
        <taxon>Comamonadaceae</taxon>
        <taxon>Lampropedia</taxon>
    </lineage>
</organism>
<dbReference type="InterPro" id="IPR018773">
    <property type="entry name" value="MeTrfase_reg_dom_prd"/>
</dbReference>
<dbReference type="PANTHER" id="PTHR45128">
    <property type="entry name" value="METHYLTRANSFERASE TYPE 11"/>
    <property type="match status" value="1"/>
</dbReference>
<dbReference type="RefSeq" id="WP_073355592.1">
    <property type="nucleotide sequence ID" value="NZ_FQUZ01000010.1"/>
</dbReference>
<keyword evidence="3" id="KW-0489">Methyltransferase</keyword>
<evidence type="ECO:0000313" key="3">
    <source>
        <dbReference type="EMBL" id="SHE96787.1"/>
    </source>
</evidence>
<dbReference type="Gene3D" id="3.40.50.150">
    <property type="entry name" value="Vaccinia Virus protein VP39"/>
    <property type="match status" value="1"/>
</dbReference>
<dbReference type="EMBL" id="FQUZ01000010">
    <property type="protein sequence ID" value="SHE96787.1"/>
    <property type="molecule type" value="Genomic_DNA"/>
</dbReference>
<reference evidence="3 4" key="1">
    <citation type="submission" date="2016-11" db="EMBL/GenBank/DDBJ databases">
        <authorList>
            <person name="Jaros S."/>
            <person name="Januszkiewicz K."/>
            <person name="Wedrychowicz H."/>
        </authorList>
    </citation>
    <scope>NUCLEOTIDE SEQUENCE [LARGE SCALE GENOMIC DNA]</scope>
    <source>
        <strain evidence="3 4">DSM 16112</strain>
    </source>
</reference>
<feature type="domain" description="Methyltransferase" evidence="2">
    <location>
        <begin position="50"/>
        <end position="151"/>
    </location>
</feature>
<dbReference type="InterPro" id="IPR029063">
    <property type="entry name" value="SAM-dependent_MTases_sf"/>
</dbReference>
<evidence type="ECO:0000259" key="2">
    <source>
        <dbReference type="Pfam" id="PF13649"/>
    </source>
</evidence>
<dbReference type="Pfam" id="PF10119">
    <property type="entry name" value="MethyTransf_Reg"/>
    <property type="match status" value="1"/>
</dbReference>
<feature type="domain" description="Methyltransferase regulatory" evidence="1">
    <location>
        <begin position="223"/>
        <end position="308"/>
    </location>
</feature>
<dbReference type="InterPro" id="IPR041698">
    <property type="entry name" value="Methyltransf_25"/>
</dbReference>
<dbReference type="PANTHER" id="PTHR45128:SF1">
    <property type="entry name" value="S-ADENOSYLMETHIONINE-DEPENDENT METHYLTRANSFERASE RV2258C"/>
    <property type="match status" value="1"/>
</dbReference>
<protein>
    <submittedName>
        <fullName evidence="3">Methyltransferase domain-containing protein</fullName>
    </submittedName>
</protein>
<dbReference type="GO" id="GO:0008168">
    <property type="term" value="F:methyltransferase activity"/>
    <property type="evidence" value="ECO:0007669"/>
    <property type="project" value="UniProtKB-KW"/>
</dbReference>
<proteinExistence type="predicted"/>
<keyword evidence="3" id="KW-0808">Transferase</keyword>
<dbReference type="STRING" id="1122156.SAMN02745117_01118"/>
<accession>A0A1M4XT94</accession>
<keyword evidence="4" id="KW-1185">Reference proteome</keyword>
<gene>
    <name evidence="3" type="ORF">SAMN02745117_01118</name>
</gene>
<sequence length="459" mass="50216">MTDRHDAHGYITDVAYPAHFHREIMPVWLVCTLQALGRHMPDLRQPFTWLELGCGMGLSTLVAAACHPQGRFIGVDFSAREIDTARQLAQQAGLHNVEFVCESLSETAAHALGTGTPDCDFIVTHGVYSWISEADRQAIDRCIEQRLRPGGIAYVAYMSHPGSASFAAAQKLMRMASQHLPGDSASRARSSMNLLQHLARNGAGYFIEHPAIQREMERADQMDDAYMAHEFLNAEWHSLHVSDVMARFAAAGCEYAGSATLLDNIDAISIPAQMQPVLAQMQRQGADAAALETTRDIARNQNQRRDLYQKTAPHGNRLGPDAHRCALLAQQVMRLPAASAADALSAPSELVLQTRIGPVAVPMPQLTPLLQALRQGPCHYADLARLPAYARNPGFISQLLQVLVWNGWLHFMPPPFPVASASAQTLQAVLAQAGFGQWQLLPEAGTAIEKMKKMPGQNT</sequence>
<dbReference type="Proteomes" id="UP000184327">
    <property type="component" value="Unassembled WGS sequence"/>
</dbReference>
<evidence type="ECO:0000259" key="1">
    <source>
        <dbReference type="Pfam" id="PF10119"/>
    </source>
</evidence>
<name>A0A1M4XT94_9BURK</name>
<dbReference type="SUPFAM" id="SSF53335">
    <property type="entry name" value="S-adenosyl-L-methionine-dependent methyltransferases"/>
    <property type="match status" value="1"/>
</dbReference>
<dbReference type="CDD" id="cd02440">
    <property type="entry name" value="AdoMet_MTases"/>
    <property type="match status" value="1"/>
</dbReference>
<evidence type="ECO:0000313" key="4">
    <source>
        <dbReference type="Proteomes" id="UP000184327"/>
    </source>
</evidence>
<dbReference type="AlphaFoldDB" id="A0A1M4XT94"/>
<dbReference type="InterPro" id="IPR053173">
    <property type="entry name" value="SAM-binding_MTase"/>
</dbReference>
<dbReference type="OrthoDB" id="323463at2"/>
<dbReference type="GO" id="GO:0032259">
    <property type="term" value="P:methylation"/>
    <property type="evidence" value="ECO:0007669"/>
    <property type="project" value="UniProtKB-KW"/>
</dbReference>
<dbReference type="Pfam" id="PF13649">
    <property type="entry name" value="Methyltransf_25"/>
    <property type="match status" value="1"/>
</dbReference>